<proteinExistence type="predicted"/>
<dbReference type="EMBL" id="BARW01023921">
    <property type="protein sequence ID" value="GAI88132.1"/>
    <property type="molecule type" value="Genomic_DNA"/>
</dbReference>
<gene>
    <name evidence="1" type="ORF">S12H4_39570</name>
</gene>
<feature type="non-terminal residue" evidence="1">
    <location>
        <position position="70"/>
    </location>
</feature>
<dbReference type="AlphaFoldDB" id="X1S507"/>
<name>X1S507_9ZZZZ</name>
<accession>X1S507</accession>
<reference evidence="1" key="1">
    <citation type="journal article" date="2014" name="Front. Microbiol.">
        <title>High frequency of phylogenetically diverse reductive dehalogenase-homologous genes in deep subseafloor sedimentary metagenomes.</title>
        <authorList>
            <person name="Kawai M."/>
            <person name="Futagami T."/>
            <person name="Toyoda A."/>
            <person name="Takaki Y."/>
            <person name="Nishi S."/>
            <person name="Hori S."/>
            <person name="Arai W."/>
            <person name="Tsubouchi T."/>
            <person name="Morono Y."/>
            <person name="Uchiyama I."/>
            <person name="Ito T."/>
            <person name="Fujiyama A."/>
            <person name="Inagaki F."/>
            <person name="Takami H."/>
        </authorList>
    </citation>
    <scope>NUCLEOTIDE SEQUENCE</scope>
    <source>
        <strain evidence="1">Expedition CK06-06</strain>
    </source>
</reference>
<protein>
    <submittedName>
        <fullName evidence="1">Uncharacterized protein</fullName>
    </submittedName>
</protein>
<comment type="caution">
    <text evidence="1">The sequence shown here is derived from an EMBL/GenBank/DDBJ whole genome shotgun (WGS) entry which is preliminary data.</text>
</comment>
<evidence type="ECO:0000313" key="1">
    <source>
        <dbReference type="EMBL" id="GAI88132.1"/>
    </source>
</evidence>
<organism evidence="1">
    <name type="scientific">marine sediment metagenome</name>
    <dbReference type="NCBI Taxonomy" id="412755"/>
    <lineage>
        <taxon>unclassified sequences</taxon>
        <taxon>metagenomes</taxon>
        <taxon>ecological metagenomes</taxon>
    </lineage>
</organism>
<sequence>MAYPSQGVVTPAHEADLDAHTRNMYVALRTGEYFVPLPAYGSTVSRAVWDDRLTAFPFPVPRDLTIDRLA</sequence>